<protein>
    <submittedName>
        <fullName evidence="1">Uncharacterized protein</fullName>
    </submittedName>
</protein>
<proteinExistence type="predicted"/>
<sequence>MEELARISRIITIMLAIISSRRPIRSFIAEFGGGDSGGGVGGGGGDVYVRLEKWPQNQGRIIGPCSCPNCSQPHLLLDHRY</sequence>
<dbReference type="AlphaFoldDB" id="A0AAW2TZ41"/>
<reference evidence="1" key="1">
    <citation type="submission" date="2020-06" db="EMBL/GenBank/DDBJ databases">
        <authorList>
            <person name="Li T."/>
            <person name="Hu X."/>
            <person name="Zhang T."/>
            <person name="Song X."/>
            <person name="Zhang H."/>
            <person name="Dai N."/>
            <person name="Sheng W."/>
            <person name="Hou X."/>
            <person name="Wei L."/>
        </authorList>
    </citation>
    <scope>NUCLEOTIDE SEQUENCE</scope>
    <source>
        <strain evidence="1">G02</strain>
        <tissue evidence="1">Leaf</tissue>
    </source>
</reference>
<name>A0AAW2TZ41_SESRA</name>
<accession>A0AAW2TZ41</accession>
<evidence type="ECO:0000313" key="1">
    <source>
        <dbReference type="EMBL" id="KAL0409802.1"/>
    </source>
</evidence>
<gene>
    <name evidence="1" type="ORF">Sradi_1914600</name>
</gene>
<organism evidence="1">
    <name type="scientific">Sesamum radiatum</name>
    <name type="common">Black benniseed</name>
    <dbReference type="NCBI Taxonomy" id="300843"/>
    <lineage>
        <taxon>Eukaryota</taxon>
        <taxon>Viridiplantae</taxon>
        <taxon>Streptophyta</taxon>
        <taxon>Embryophyta</taxon>
        <taxon>Tracheophyta</taxon>
        <taxon>Spermatophyta</taxon>
        <taxon>Magnoliopsida</taxon>
        <taxon>eudicotyledons</taxon>
        <taxon>Gunneridae</taxon>
        <taxon>Pentapetalae</taxon>
        <taxon>asterids</taxon>
        <taxon>lamiids</taxon>
        <taxon>Lamiales</taxon>
        <taxon>Pedaliaceae</taxon>
        <taxon>Sesamum</taxon>
    </lineage>
</organism>
<dbReference type="EMBL" id="JACGWJ010000007">
    <property type="protein sequence ID" value="KAL0409802.1"/>
    <property type="molecule type" value="Genomic_DNA"/>
</dbReference>
<comment type="caution">
    <text evidence="1">The sequence shown here is derived from an EMBL/GenBank/DDBJ whole genome shotgun (WGS) entry which is preliminary data.</text>
</comment>
<reference evidence="1" key="2">
    <citation type="journal article" date="2024" name="Plant">
        <title>Genomic evolution and insights into agronomic trait innovations of Sesamum species.</title>
        <authorList>
            <person name="Miao H."/>
            <person name="Wang L."/>
            <person name="Qu L."/>
            <person name="Liu H."/>
            <person name="Sun Y."/>
            <person name="Le M."/>
            <person name="Wang Q."/>
            <person name="Wei S."/>
            <person name="Zheng Y."/>
            <person name="Lin W."/>
            <person name="Duan Y."/>
            <person name="Cao H."/>
            <person name="Xiong S."/>
            <person name="Wang X."/>
            <person name="Wei L."/>
            <person name="Li C."/>
            <person name="Ma Q."/>
            <person name="Ju M."/>
            <person name="Zhao R."/>
            <person name="Li G."/>
            <person name="Mu C."/>
            <person name="Tian Q."/>
            <person name="Mei H."/>
            <person name="Zhang T."/>
            <person name="Gao T."/>
            <person name="Zhang H."/>
        </authorList>
    </citation>
    <scope>NUCLEOTIDE SEQUENCE</scope>
    <source>
        <strain evidence="1">G02</strain>
    </source>
</reference>